<dbReference type="Pfam" id="PF09724">
    <property type="entry name" value="Dcc1"/>
    <property type="match status" value="1"/>
</dbReference>
<dbReference type="RefSeq" id="XP_031851684.1">
    <property type="nucleotide sequence ID" value="XM_031995793.1"/>
</dbReference>
<evidence type="ECO:0008006" key="5">
    <source>
        <dbReference type="Google" id="ProtNLM"/>
    </source>
</evidence>
<dbReference type="EMBL" id="CABVLU010000001">
    <property type="protein sequence ID" value="VVT46148.1"/>
    <property type="molecule type" value="Genomic_DNA"/>
</dbReference>
<dbReference type="GO" id="GO:0006260">
    <property type="term" value="P:DNA replication"/>
    <property type="evidence" value="ECO:0007669"/>
    <property type="project" value="UniProtKB-KW"/>
</dbReference>
<dbReference type="InterPro" id="IPR019128">
    <property type="entry name" value="Dcc1"/>
</dbReference>
<name>A0A5E8B3U9_9ASCO</name>
<proteinExistence type="inferred from homology"/>
<dbReference type="GO" id="GO:0034088">
    <property type="term" value="P:maintenance of mitotic sister chromatid cohesion"/>
    <property type="evidence" value="ECO:0007669"/>
    <property type="project" value="TreeGrafter"/>
</dbReference>
<gene>
    <name evidence="3" type="ORF">SAPINGB_P001070</name>
</gene>
<keyword evidence="2" id="KW-0235">DNA replication</keyword>
<accession>A0A5E8B3U9</accession>
<dbReference type="AlphaFoldDB" id="A0A5E8B3U9"/>
<organism evidence="3 4">
    <name type="scientific">Magnusiomyces paraingens</name>
    <dbReference type="NCBI Taxonomy" id="2606893"/>
    <lineage>
        <taxon>Eukaryota</taxon>
        <taxon>Fungi</taxon>
        <taxon>Dikarya</taxon>
        <taxon>Ascomycota</taxon>
        <taxon>Saccharomycotina</taxon>
        <taxon>Dipodascomycetes</taxon>
        <taxon>Dipodascales</taxon>
        <taxon>Dipodascaceae</taxon>
        <taxon>Magnusiomyces</taxon>
    </lineage>
</organism>
<dbReference type="GO" id="GO:0000775">
    <property type="term" value="C:chromosome, centromeric region"/>
    <property type="evidence" value="ECO:0007669"/>
    <property type="project" value="TreeGrafter"/>
</dbReference>
<sequence length="363" mass="41311">MSLYEDFGHEKYKLLELTPELVEQIKAGKSLELKSETPSSTLMLCTEDKTFRIREAHHSNSLFVSTTDVSHSEAYKDCNPDAIILLDNIPALWEIAPADESQIYLPSDIPIYKGSEENHEKIESKGTTLLDVRAKAAISQKQFDDLWRENGGVEIEDKKNNKSTAYLLDSSVIAKVMNLILGTIETTSELSLDKVSIAALHEGMRNFAGKRSDEPYTVVESVVRKFSKEENVPYSLNISEIIHWYGINTLKEHQGQMLVERDFLEMWRQSLPVNVMDPLKLESLTGNFINMDGGKVTFFTKTSLPNDPKERINQLLNIKPNWELSEILPFIQDIIPKTSKVESFIMKFARKKTVGKKIIISKR</sequence>
<dbReference type="PANTHER" id="PTHR13395">
    <property type="entry name" value="SISTER CHROMATID COHESION PROTEIN DCC1-RELATED"/>
    <property type="match status" value="1"/>
</dbReference>
<protein>
    <recommendedName>
        <fullName evidence="5">Sister chromatid cohesion protein DCC1</fullName>
    </recommendedName>
</protein>
<dbReference type="GO" id="GO:0031390">
    <property type="term" value="C:Ctf18 RFC-like complex"/>
    <property type="evidence" value="ECO:0007669"/>
    <property type="project" value="InterPro"/>
</dbReference>
<evidence type="ECO:0000256" key="1">
    <source>
        <dbReference type="ARBA" id="ARBA00007017"/>
    </source>
</evidence>
<comment type="similarity">
    <text evidence="1">Belongs to the DCC1 family.</text>
</comment>
<keyword evidence="4" id="KW-1185">Reference proteome</keyword>
<dbReference type="GeneID" id="43579893"/>
<dbReference type="OrthoDB" id="276989at2759"/>
<evidence type="ECO:0000313" key="3">
    <source>
        <dbReference type="EMBL" id="VVT46148.1"/>
    </source>
</evidence>
<dbReference type="Proteomes" id="UP000398389">
    <property type="component" value="Unassembled WGS sequence"/>
</dbReference>
<dbReference type="PANTHER" id="PTHR13395:SF6">
    <property type="entry name" value="SISTER CHROMATID COHESION PROTEIN DCC1"/>
    <property type="match status" value="1"/>
</dbReference>
<evidence type="ECO:0000256" key="2">
    <source>
        <dbReference type="ARBA" id="ARBA00022705"/>
    </source>
</evidence>
<reference evidence="3 4" key="1">
    <citation type="submission" date="2019-09" db="EMBL/GenBank/DDBJ databases">
        <authorList>
            <person name="Brejova B."/>
        </authorList>
    </citation>
    <scope>NUCLEOTIDE SEQUENCE [LARGE SCALE GENOMIC DNA]</scope>
</reference>
<evidence type="ECO:0000313" key="4">
    <source>
        <dbReference type="Proteomes" id="UP000398389"/>
    </source>
</evidence>
<dbReference type="GO" id="GO:0000785">
    <property type="term" value="C:chromatin"/>
    <property type="evidence" value="ECO:0007669"/>
    <property type="project" value="TreeGrafter"/>
</dbReference>